<keyword evidence="3" id="KW-1185">Reference proteome</keyword>
<reference evidence="2 3" key="1">
    <citation type="submission" date="2024-02" db="EMBL/GenBank/DDBJ databases">
        <authorList>
            <person name="Chen Y."/>
            <person name="Shah S."/>
            <person name="Dougan E. K."/>
            <person name="Thang M."/>
            <person name="Chan C."/>
        </authorList>
    </citation>
    <scope>NUCLEOTIDE SEQUENCE [LARGE SCALE GENOMIC DNA]</scope>
</reference>
<name>A0ABP0PPK7_9DINO</name>
<accession>A0ABP0PPK7</accession>
<gene>
    <name evidence="2" type="ORF">SCF082_LOCUS37351</name>
</gene>
<dbReference type="EMBL" id="CAXAMM010037969">
    <property type="protein sequence ID" value="CAK9077967.1"/>
    <property type="molecule type" value="Genomic_DNA"/>
</dbReference>
<feature type="compositionally biased region" description="Basic and acidic residues" evidence="1">
    <location>
        <begin position="61"/>
        <end position="85"/>
    </location>
</feature>
<feature type="region of interest" description="Disordered" evidence="1">
    <location>
        <begin position="173"/>
        <end position="200"/>
    </location>
</feature>
<feature type="compositionally biased region" description="Low complexity" evidence="1">
    <location>
        <begin position="1"/>
        <end position="12"/>
    </location>
</feature>
<comment type="caution">
    <text evidence="2">The sequence shown here is derived from an EMBL/GenBank/DDBJ whole genome shotgun (WGS) entry which is preliminary data.</text>
</comment>
<protein>
    <submittedName>
        <fullName evidence="2">UVR domain-containing protein</fullName>
    </submittedName>
</protein>
<feature type="non-terminal residue" evidence="2">
    <location>
        <position position="1"/>
    </location>
</feature>
<evidence type="ECO:0000313" key="3">
    <source>
        <dbReference type="Proteomes" id="UP001642464"/>
    </source>
</evidence>
<dbReference type="Proteomes" id="UP001642464">
    <property type="component" value="Unassembled WGS sequence"/>
</dbReference>
<organism evidence="2 3">
    <name type="scientific">Durusdinium trenchii</name>
    <dbReference type="NCBI Taxonomy" id="1381693"/>
    <lineage>
        <taxon>Eukaryota</taxon>
        <taxon>Sar</taxon>
        <taxon>Alveolata</taxon>
        <taxon>Dinophyceae</taxon>
        <taxon>Suessiales</taxon>
        <taxon>Symbiodiniaceae</taxon>
        <taxon>Durusdinium</taxon>
    </lineage>
</organism>
<feature type="region of interest" description="Disordered" evidence="1">
    <location>
        <begin position="1"/>
        <end position="104"/>
    </location>
</feature>
<feature type="compositionally biased region" description="Low complexity" evidence="1">
    <location>
        <begin position="175"/>
        <end position="186"/>
    </location>
</feature>
<evidence type="ECO:0000256" key="1">
    <source>
        <dbReference type="SAM" id="MobiDB-lite"/>
    </source>
</evidence>
<feature type="non-terminal residue" evidence="2">
    <location>
        <position position="224"/>
    </location>
</feature>
<evidence type="ECO:0000313" key="2">
    <source>
        <dbReference type="EMBL" id="CAK9077967.1"/>
    </source>
</evidence>
<proteinExistence type="predicted"/>
<sequence length="224" mass="23659">ARSFRSASAAPAVEDAPWRPSAPRGGATSELRAQSAELGRQERSRAKRKGHVWSPMTDAFEAARKADEAARAKADVPKEAKEKSTKPNVSSERQGQVAQHEIRSQLQALAESKLRAVENEDFELAEKLKHQEQELQQLCPTKSWASLVVDRIPPPAAQRGSRGENTVFRRGVGMVPKAGPAPRGAPAAPPPVSGSAGGCAGGCAAAMSATRQAAGKLVFVLTAP</sequence>
<feature type="compositionally biased region" description="Polar residues" evidence="1">
    <location>
        <begin position="86"/>
        <end position="97"/>
    </location>
</feature>